<keyword evidence="1" id="KW-0560">Oxidoreductase</keyword>
<dbReference type="Pfam" id="PF14518">
    <property type="entry name" value="Haem_oxygenas_2"/>
    <property type="match status" value="1"/>
</dbReference>
<dbReference type="InterPro" id="IPR039068">
    <property type="entry name" value="PqqC-like"/>
</dbReference>
<protein>
    <submittedName>
        <fullName evidence="4">Iron-containing redox enzyme family protein</fullName>
    </submittedName>
</protein>
<dbReference type="SUPFAM" id="SSF51182">
    <property type="entry name" value="RmlC-like cupins"/>
    <property type="match status" value="1"/>
</dbReference>
<dbReference type="InterPro" id="IPR013096">
    <property type="entry name" value="Cupin_2"/>
</dbReference>
<dbReference type="InterPro" id="IPR011051">
    <property type="entry name" value="RmlC_Cupin_sf"/>
</dbReference>
<dbReference type="Proteomes" id="UP001379533">
    <property type="component" value="Chromosome"/>
</dbReference>
<name>A0ABZ2KGG8_9BACT</name>
<dbReference type="RefSeq" id="WP_394846087.1">
    <property type="nucleotide sequence ID" value="NZ_CP089982.1"/>
</dbReference>
<evidence type="ECO:0000256" key="2">
    <source>
        <dbReference type="SAM" id="MobiDB-lite"/>
    </source>
</evidence>
<reference evidence="4 5" key="1">
    <citation type="submission" date="2021-12" db="EMBL/GenBank/DDBJ databases">
        <title>Discovery of the Pendulisporaceae a myxobacterial family with distinct sporulation behavior and unique specialized metabolism.</title>
        <authorList>
            <person name="Garcia R."/>
            <person name="Popoff A."/>
            <person name="Bader C.D."/>
            <person name="Loehr J."/>
            <person name="Walesch S."/>
            <person name="Walt C."/>
            <person name="Boldt J."/>
            <person name="Bunk B."/>
            <person name="Haeckl F.J.F.P.J."/>
            <person name="Gunesch A.P."/>
            <person name="Birkelbach J."/>
            <person name="Nuebel U."/>
            <person name="Pietschmann T."/>
            <person name="Bach T."/>
            <person name="Mueller R."/>
        </authorList>
    </citation>
    <scope>NUCLEOTIDE SEQUENCE [LARGE SCALE GENOMIC DNA]</scope>
    <source>
        <strain evidence="4 5">MSr12523</strain>
    </source>
</reference>
<dbReference type="InterPro" id="IPR014710">
    <property type="entry name" value="RmlC-like_jellyroll"/>
</dbReference>
<sequence length="422" mass="47656">MIHSDFPPSTRSTGNGPANGTTRETATANGLTAASPASGGEVDALQVLLHLEERQATHPFWDNRLFLACKAGALKLEDFRYIFSQYYLYSRNFTRYLAGLLANCEDDLLRARITENLWEESGGTELEKRHAQIFRKFLQEGLGIQDLAGIEHADFSRYFVKEYLDFILRGHPMEAAAFLSLGTEGIVARMYGIFVEGLLKAGIPEEQLSFFRIHMECDDAHAFTLQQVMLSYAGERSWSTRCQDAMERALTLRARFFENLYEAVQTRRVRSILEKIQARKSLALPSEGFHHPAGAEGEALYTNAIEKLNIKFEVDRIPFRPEVLDPRLVYIPPGKCNEHHRHAHETVFYVVQGTGYVLIDYAPQEVKAGDIVFAPRWCMHQTQNTGSDEMILLAITDFGLTGKGFLGDYEKTARMKRAAAGE</sequence>
<evidence type="ECO:0000313" key="4">
    <source>
        <dbReference type="EMBL" id="WXA95481.1"/>
    </source>
</evidence>
<dbReference type="SUPFAM" id="SSF48613">
    <property type="entry name" value="Heme oxygenase-like"/>
    <property type="match status" value="1"/>
</dbReference>
<dbReference type="EMBL" id="CP089982">
    <property type="protein sequence ID" value="WXA95481.1"/>
    <property type="molecule type" value="Genomic_DNA"/>
</dbReference>
<dbReference type="InterPro" id="IPR016084">
    <property type="entry name" value="Haem_Oase-like_multi-hlx"/>
</dbReference>
<dbReference type="Gene3D" id="2.60.120.10">
    <property type="entry name" value="Jelly Rolls"/>
    <property type="match status" value="1"/>
</dbReference>
<proteinExistence type="predicted"/>
<feature type="compositionally biased region" description="Polar residues" evidence="2">
    <location>
        <begin position="7"/>
        <end position="24"/>
    </location>
</feature>
<gene>
    <name evidence="4" type="ORF">LZC95_01325</name>
</gene>
<accession>A0ABZ2KGG8</accession>
<evidence type="ECO:0000259" key="3">
    <source>
        <dbReference type="Pfam" id="PF07883"/>
    </source>
</evidence>
<dbReference type="PANTHER" id="PTHR40279">
    <property type="entry name" value="PQQC-LIKE PROTEIN"/>
    <property type="match status" value="1"/>
</dbReference>
<dbReference type="SMART" id="SM01236">
    <property type="entry name" value="Haem_oxygenase_2"/>
    <property type="match status" value="1"/>
</dbReference>
<evidence type="ECO:0000256" key="1">
    <source>
        <dbReference type="ARBA" id="ARBA00023002"/>
    </source>
</evidence>
<keyword evidence="5" id="KW-1185">Reference proteome</keyword>
<dbReference type="Pfam" id="PF07883">
    <property type="entry name" value="Cupin_2"/>
    <property type="match status" value="1"/>
</dbReference>
<feature type="domain" description="Cupin type-2" evidence="3">
    <location>
        <begin position="328"/>
        <end position="395"/>
    </location>
</feature>
<evidence type="ECO:0000313" key="5">
    <source>
        <dbReference type="Proteomes" id="UP001379533"/>
    </source>
</evidence>
<dbReference type="PANTHER" id="PTHR40279:SF3">
    <property type="entry name" value="4-AMINOBENZOATE SYNTHASE"/>
    <property type="match status" value="1"/>
</dbReference>
<organism evidence="4 5">
    <name type="scientific">Pendulispora brunnea</name>
    <dbReference type="NCBI Taxonomy" id="2905690"/>
    <lineage>
        <taxon>Bacteria</taxon>
        <taxon>Pseudomonadati</taxon>
        <taxon>Myxococcota</taxon>
        <taxon>Myxococcia</taxon>
        <taxon>Myxococcales</taxon>
        <taxon>Sorangiineae</taxon>
        <taxon>Pendulisporaceae</taxon>
        <taxon>Pendulispora</taxon>
    </lineage>
</organism>
<feature type="region of interest" description="Disordered" evidence="2">
    <location>
        <begin position="1"/>
        <end position="24"/>
    </location>
</feature>
<dbReference type="Gene3D" id="1.20.910.10">
    <property type="entry name" value="Heme oxygenase-like"/>
    <property type="match status" value="1"/>
</dbReference>